<keyword evidence="1 4" id="KW-0560">Oxidoreductase</keyword>
<organism evidence="6 7">
    <name type="scientific">Clavelina lepadiformis</name>
    <name type="common">Light-bulb sea squirt</name>
    <name type="synonym">Ascidia lepadiformis</name>
    <dbReference type="NCBI Taxonomy" id="159417"/>
    <lineage>
        <taxon>Eukaryota</taxon>
        <taxon>Metazoa</taxon>
        <taxon>Chordata</taxon>
        <taxon>Tunicata</taxon>
        <taxon>Ascidiacea</taxon>
        <taxon>Aplousobranchia</taxon>
        <taxon>Clavelinidae</taxon>
        <taxon>Clavelina</taxon>
    </lineage>
</organism>
<dbReference type="Proteomes" id="UP001642483">
    <property type="component" value="Unassembled WGS sequence"/>
</dbReference>
<sequence>MADKTIELSTRSEVKKIFETMEYGPAPEASNVAKAWLQQHENVLGHFINGEWYKPSNRKTYTTNSPATDEVLATTIQGEEEDINYAVKCAREAFKSWSTLAPHTRARYLYAIARNVQKHHRLLAVMESLDNGKSIRETRDCDIPLVARHFYHHAGWAQLMEDEMNGWKPVGVVGAVVPWNFPLMLLTWKVCPALAMGNTVVLKPATYTRLSALLFAEICHEAGLPPGVFNVVTGNGAFGSMLATHADVDKVAFTGSTPVGQTLRRLTAGSGKKLSLELGGKSPIIVMENADLDSTVEGIVDAIWFNQGQVCSAGSRLLVQENIYEDLISRLKERLGHFRLGHSLDKTIDMGPIVSESQLKTIQEYVDDARKEGADVFQAPVNNQVPSNGYYYPPTLITNVQTVSKVVREEIFGPVLVALPFRTAKEAQALGNNTNYGLAASVWSENLSTALELAVSIKAGAVWVNSHNMFDAAAGFGGYKESGFGRDGGKEGLFEYVRPSWEERPRPQAIEVDMKTFGANYGGSLMPAPGQGNLKQNGNAPLVDHTYKVYYGGAQKRPDGSYSRPVFSSTDPSSIIAYVSDSNRKDVRNAVEAAHKAAPGWGKRASHNRAQIVYYMAENLEMRRDEIAQRLMNFTGQSLESAYEEVDTSVQRLFYWGAYADKYGGTVQETTLYGCTVCIREPVGVIGIACPDENPLLGFVSLFAPAVIRANCVVIVPSEKYPIPALDLYQIFDTSDLPGGVVNILSGSRDHLTKYLTEHQHVDAMWYFGTVEGSKFVEFSSAENVKRTWVNYGINRNWSCSKEGQGEEFLYHATQCKNIWLPMGVTYAN</sequence>
<feature type="active site" evidence="3">
    <location>
        <position position="277"/>
    </location>
</feature>
<dbReference type="Gene3D" id="3.40.605.10">
    <property type="entry name" value="Aldehyde Dehydrogenase, Chain A, domain 1"/>
    <property type="match status" value="2"/>
</dbReference>
<dbReference type="InterPro" id="IPR016162">
    <property type="entry name" value="Ald_DH_N"/>
</dbReference>
<accession>A0ABP0FXL8</accession>
<dbReference type="PROSITE" id="PS00687">
    <property type="entry name" value="ALDEHYDE_DEHYDR_GLU"/>
    <property type="match status" value="1"/>
</dbReference>
<evidence type="ECO:0000313" key="7">
    <source>
        <dbReference type="Proteomes" id="UP001642483"/>
    </source>
</evidence>
<dbReference type="InterPro" id="IPR016163">
    <property type="entry name" value="Ald_DH_C"/>
</dbReference>
<comment type="similarity">
    <text evidence="2 4">Belongs to the aldehyde dehydrogenase family.</text>
</comment>
<protein>
    <recommendedName>
        <fullName evidence="5">Aldehyde dehydrogenase domain-containing protein</fullName>
    </recommendedName>
</protein>
<keyword evidence="7" id="KW-1185">Reference proteome</keyword>
<dbReference type="PANTHER" id="PTHR11699">
    <property type="entry name" value="ALDEHYDE DEHYDROGENASE-RELATED"/>
    <property type="match status" value="1"/>
</dbReference>
<dbReference type="InterPro" id="IPR011408">
    <property type="entry name" value="Aldehyde_DH"/>
</dbReference>
<evidence type="ECO:0000256" key="1">
    <source>
        <dbReference type="ARBA" id="ARBA00023002"/>
    </source>
</evidence>
<name>A0ABP0FXL8_CLALP</name>
<evidence type="ECO:0000313" key="6">
    <source>
        <dbReference type="EMBL" id="CAK8683388.1"/>
    </source>
</evidence>
<comment type="caution">
    <text evidence="6">The sequence shown here is derived from an EMBL/GenBank/DDBJ whole genome shotgun (WGS) entry which is preliminary data.</text>
</comment>
<dbReference type="EMBL" id="CAWYQH010000097">
    <property type="protein sequence ID" value="CAK8683388.1"/>
    <property type="molecule type" value="Genomic_DNA"/>
</dbReference>
<gene>
    <name evidence="6" type="ORF">CVLEPA_LOCUS14468</name>
</gene>
<dbReference type="SUPFAM" id="SSF53720">
    <property type="entry name" value="ALDH-like"/>
    <property type="match status" value="2"/>
</dbReference>
<evidence type="ECO:0000259" key="5">
    <source>
        <dbReference type="Pfam" id="PF00171"/>
    </source>
</evidence>
<dbReference type="Pfam" id="PF00171">
    <property type="entry name" value="Aldedh"/>
    <property type="match status" value="2"/>
</dbReference>
<evidence type="ECO:0000256" key="2">
    <source>
        <dbReference type="PIRNR" id="PIRNR036490"/>
    </source>
</evidence>
<dbReference type="InterPro" id="IPR016161">
    <property type="entry name" value="Ald_DH/histidinol_DH"/>
</dbReference>
<feature type="domain" description="Aldehyde dehydrogenase" evidence="5">
    <location>
        <begin position="52"/>
        <end position="498"/>
    </location>
</feature>
<dbReference type="InterPro" id="IPR015590">
    <property type="entry name" value="Aldehyde_DH_dom"/>
</dbReference>
<dbReference type="PIRSF" id="PIRSF036490">
    <property type="entry name" value="Aldedh_dupl"/>
    <property type="match status" value="1"/>
</dbReference>
<evidence type="ECO:0000256" key="3">
    <source>
        <dbReference type="PROSITE-ProRule" id="PRU10007"/>
    </source>
</evidence>
<proteinExistence type="inferred from homology"/>
<dbReference type="Gene3D" id="3.40.309.10">
    <property type="entry name" value="Aldehyde Dehydrogenase, Chain A, domain 2"/>
    <property type="match status" value="1"/>
</dbReference>
<dbReference type="InterPro" id="IPR029510">
    <property type="entry name" value="Ald_DH_CS_GLU"/>
</dbReference>
<evidence type="ECO:0000256" key="4">
    <source>
        <dbReference type="RuleBase" id="RU003345"/>
    </source>
</evidence>
<dbReference type="CDD" id="cd07111">
    <property type="entry name" value="ALDH_F16"/>
    <property type="match status" value="1"/>
</dbReference>
<feature type="domain" description="Aldehyde dehydrogenase" evidence="5">
    <location>
        <begin position="572"/>
        <end position="793"/>
    </location>
</feature>
<reference evidence="6 7" key="1">
    <citation type="submission" date="2024-02" db="EMBL/GenBank/DDBJ databases">
        <authorList>
            <person name="Daric V."/>
            <person name="Darras S."/>
        </authorList>
    </citation>
    <scope>NUCLEOTIDE SEQUENCE [LARGE SCALE GENOMIC DNA]</scope>
</reference>